<accession>A0A6C0BB10</accession>
<dbReference type="EMBL" id="MN739102">
    <property type="protein sequence ID" value="QHS88759.1"/>
    <property type="molecule type" value="Genomic_DNA"/>
</dbReference>
<sequence>MTYESKNLKDGLENPKYVDLLEEDKPIAGQKFVCVSFVSPEKIVKQKEIFFFEEFLKQWELSKSMEKFVQFLNFVSFKFKLSFDDIMKDFEGFTKDQKEELCNSSLADDYHTFLDKNDQDLENSFNIKFNFQTSTRGIKIRGVYPTLEEAELRSKMLREIDPSHDVFVGPVGLWMPWHPEAYKTGRVEYLEEELNHLMHEKTQNETFAKSAFEQRVKDSKKAAIEENIKHAEKTGTTLTQTIDNEGNLIGVNNLNTQEAELESDQISAADIRRELFEGENIIMGKTDNGRSELLSGPFAIKKEE</sequence>
<dbReference type="InterPro" id="IPR043872">
    <property type="entry name" value="DUF5832"/>
</dbReference>
<reference evidence="1" key="1">
    <citation type="journal article" date="2020" name="Nature">
        <title>Giant virus diversity and host interactions through global metagenomics.</title>
        <authorList>
            <person name="Schulz F."/>
            <person name="Roux S."/>
            <person name="Paez-Espino D."/>
            <person name="Jungbluth S."/>
            <person name="Walsh D.A."/>
            <person name="Denef V.J."/>
            <person name="McMahon K.D."/>
            <person name="Konstantinidis K.T."/>
            <person name="Eloe-Fadrosh E.A."/>
            <person name="Kyrpides N.C."/>
            <person name="Woyke T."/>
        </authorList>
    </citation>
    <scope>NUCLEOTIDE SEQUENCE</scope>
    <source>
        <strain evidence="1">GVMAG-M-3300010158-59</strain>
    </source>
</reference>
<evidence type="ECO:0000313" key="1">
    <source>
        <dbReference type="EMBL" id="QHS88759.1"/>
    </source>
</evidence>
<protein>
    <submittedName>
        <fullName evidence="1">Uncharacterized protein</fullName>
    </submittedName>
</protein>
<organism evidence="1">
    <name type="scientific">viral metagenome</name>
    <dbReference type="NCBI Taxonomy" id="1070528"/>
    <lineage>
        <taxon>unclassified sequences</taxon>
        <taxon>metagenomes</taxon>
        <taxon>organismal metagenomes</taxon>
    </lineage>
</organism>
<dbReference type="AlphaFoldDB" id="A0A6C0BB10"/>
<dbReference type="Pfam" id="PF19150">
    <property type="entry name" value="DUF5832"/>
    <property type="match status" value="1"/>
</dbReference>
<proteinExistence type="predicted"/>
<name>A0A6C0BB10_9ZZZZ</name>